<dbReference type="EMBL" id="GBEZ01003381">
    <property type="protein sequence ID" value="JAC81754.1"/>
    <property type="molecule type" value="Transcribed_RNA"/>
</dbReference>
<proteinExistence type="inferred from homology"/>
<dbReference type="SMART" id="SM00320">
    <property type="entry name" value="WD40"/>
    <property type="match status" value="6"/>
</dbReference>
<keyword evidence="3 6" id="KW-0853">WD repeat</keyword>
<gene>
    <name evidence="7" type="primary">WDR82</name>
    <name evidence="7" type="ORF">TSPGSL018_7208</name>
</gene>
<dbReference type="PROSITE" id="PS50082">
    <property type="entry name" value="WD_REPEATS_2"/>
    <property type="match status" value="3"/>
</dbReference>
<name>A0A061SFC9_9CHLO</name>
<dbReference type="GO" id="GO:0016070">
    <property type="term" value="P:RNA metabolic process"/>
    <property type="evidence" value="ECO:0007669"/>
    <property type="project" value="UniProtKB-ARBA"/>
</dbReference>
<evidence type="ECO:0000256" key="6">
    <source>
        <dbReference type="PROSITE-ProRule" id="PRU00221"/>
    </source>
</evidence>
<dbReference type="PANTHER" id="PTHR19861">
    <property type="entry name" value="WD40 REPEAT PROTEIN SWD2"/>
    <property type="match status" value="1"/>
</dbReference>
<feature type="non-terminal residue" evidence="7">
    <location>
        <position position="1"/>
    </location>
</feature>
<dbReference type="GO" id="GO:0048188">
    <property type="term" value="C:Set1C/COMPASS complex"/>
    <property type="evidence" value="ECO:0007669"/>
    <property type="project" value="TreeGrafter"/>
</dbReference>
<comment type="similarity">
    <text evidence="2">Belongs to the WD repeat SWD2 family.</text>
</comment>
<keyword evidence="4" id="KW-0677">Repeat</keyword>
<dbReference type="PROSITE" id="PS50294">
    <property type="entry name" value="WD_REPEATS_REGION"/>
    <property type="match status" value="1"/>
</dbReference>
<dbReference type="Gene3D" id="2.130.10.10">
    <property type="entry name" value="YVTN repeat-like/Quinoprotein amine dehydrogenase"/>
    <property type="match status" value="2"/>
</dbReference>
<feature type="repeat" description="WD" evidence="6">
    <location>
        <begin position="15"/>
        <end position="56"/>
    </location>
</feature>
<reference evidence="7" key="1">
    <citation type="submission" date="2014-05" db="EMBL/GenBank/DDBJ databases">
        <title>The transcriptome of the halophilic microalga Tetraselmis sp. GSL018 isolated from the Great Salt Lake, Utah.</title>
        <authorList>
            <person name="Jinkerson R.E."/>
            <person name="D'Adamo S."/>
            <person name="Posewitz M.C."/>
        </authorList>
    </citation>
    <scope>NUCLEOTIDE SEQUENCE</scope>
    <source>
        <strain evidence="7">GSL018</strain>
    </source>
</reference>
<accession>A0A061SFC9</accession>
<evidence type="ECO:0000256" key="1">
    <source>
        <dbReference type="ARBA" id="ARBA00004123"/>
    </source>
</evidence>
<evidence type="ECO:0000256" key="3">
    <source>
        <dbReference type="ARBA" id="ARBA00022574"/>
    </source>
</evidence>
<dbReference type="InterPro" id="IPR001680">
    <property type="entry name" value="WD40_rpt"/>
</dbReference>
<protein>
    <submittedName>
        <fullName evidence="7">COMPASS component SWD2</fullName>
    </submittedName>
</protein>
<dbReference type="InterPro" id="IPR015943">
    <property type="entry name" value="WD40/YVTN_repeat-like_dom_sf"/>
</dbReference>
<dbReference type="InterPro" id="IPR037867">
    <property type="entry name" value="Swd2/WDR82"/>
</dbReference>
<comment type="subcellular location">
    <subcellularLocation>
        <location evidence="1">Nucleus</location>
    </subcellularLocation>
</comment>
<dbReference type="GO" id="GO:0003682">
    <property type="term" value="F:chromatin binding"/>
    <property type="evidence" value="ECO:0007669"/>
    <property type="project" value="TreeGrafter"/>
</dbReference>
<feature type="repeat" description="WD" evidence="6">
    <location>
        <begin position="246"/>
        <end position="276"/>
    </location>
</feature>
<evidence type="ECO:0000256" key="5">
    <source>
        <dbReference type="ARBA" id="ARBA00023242"/>
    </source>
</evidence>
<evidence type="ECO:0000313" key="7">
    <source>
        <dbReference type="EMBL" id="JAC81754.1"/>
    </source>
</evidence>
<organism evidence="7">
    <name type="scientific">Tetraselmis sp. GSL018</name>
    <dbReference type="NCBI Taxonomy" id="582737"/>
    <lineage>
        <taxon>Eukaryota</taxon>
        <taxon>Viridiplantae</taxon>
        <taxon>Chlorophyta</taxon>
        <taxon>core chlorophytes</taxon>
        <taxon>Chlorodendrophyceae</taxon>
        <taxon>Chlorodendrales</taxon>
        <taxon>Chlorodendraceae</taxon>
        <taxon>Tetraselmis</taxon>
    </lineage>
</organism>
<evidence type="ECO:0000256" key="4">
    <source>
        <dbReference type="ARBA" id="ARBA00022737"/>
    </source>
</evidence>
<feature type="repeat" description="WD" evidence="6">
    <location>
        <begin position="102"/>
        <end position="137"/>
    </location>
</feature>
<sequence>LTRSSARHFIPAKVHQDNAAPINSVDFHRTDNLLVTAGDDDTIHMYNTQTGLSLKTVQSKKYGVRCIIFSHHPSSVIYTSNKGSDHTIRYLSLHDNRFLRYFGGHTHRVTSLCISPRTDLFMSSSLDKTVRLWDLRSHVCQGILAVPSVPMAAFDQQGLIFGVGASTGVVKLFDARNFDKGPFSTFEVEQEGRTLSSFSCLKFSRDGKLILGVVEGRISVLDSFTGKSVLRQPIRHSSGAVSLEASFSPDGQFIVSGHEDHSVRVYDAATGEQVCSWLSHSKLPRSVKWSPNQMLVASACESLVLWIPDLQKALSAKSELGANG</sequence>
<dbReference type="SUPFAM" id="SSF50978">
    <property type="entry name" value="WD40 repeat-like"/>
    <property type="match status" value="1"/>
</dbReference>
<dbReference type="PANTHER" id="PTHR19861:SF0">
    <property type="entry name" value="WD REPEAT-CONTAINING PROTEIN 82"/>
    <property type="match status" value="1"/>
</dbReference>
<dbReference type="AlphaFoldDB" id="A0A061SFC9"/>
<evidence type="ECO:0000256" key="2">
    <source>
        <dbReference type="ARBA" id="ARBA00005616"/>
    </source>
</evidence>
<dbReference type="InterPro" id="IPR036322">
    <property type="entry name" value="WD40_repeat_dom_sf"/>
</dbReference>
<dbReference type="Pfam" id="PF00400">
    <property type="entry name" value="WD40"/>
    <property type="match status" value="3"/>
</dbReference>
<keyword evidence="5" id="KW-0539">Nucleus</keyword>